<dbReference type="AlphaFoldDB" id="C3ZPB3"/>
<dbReference type="InterPro" id="IPR031354">
    <property type="entry name" value="BRD4_CDT"/>
</dbReference>
<dbReference type="STRING" id="7739.C3ZPB3"/>
<organism>
    <name type="scientific">Branchiostoma floridae</name>
    <name type="common">Florida lancelet</name>
    <name type="synonym">Amphioxus</name>
    <dbReference type="NCBI Taxonomy" id="7739"/>
    <lineage>
        <taxon>Eukaryota</taxon>
        <taxon>Metazoa</taxon>
        <taxon>Chordata</taxon>
        <taxon>Cephalochordata</taxon>
        <taxon>Leptocardii</taxon>
        <taxon>Amphioxiformes</taxon>
        <taxon>Branchiostomatidae</taxon>
        <taxon>Branchiostoma</taxon>
    </lineage>
</organism>
<feature type="compositionally biased region" description="Low complexity" evidence="2">
    <location>
        <begin position="411"/>
        <end position="433"/>
    </location>
</feature>
<dbReference type="InterPro" id="IPR036427">
    <property type="entry name" value="Bromodomain-like_sf"/>
</dbReference>
<dbReference type="Pfam" id="PF17035">
    <property type="entry name" value="BET"/>
    <property type="match status" value="1"/>
</dbReference>
<gene>
    <name evidence="4" type="ORF">BRAFLDRAFT_122926</name>
</gene>
<dbReference type="EMBL" id="GG666656">
    <property type="protein sequence ID" value="EEN45610.1"/>
    <property type="molecule type" value="Genomic_DNA"/>
</dbReference>
<evidence type="ECO:0000256" key="1">
    <source>
        <dbReference type="ARBA" id="ARBA00023117"/>
    </source>
</evidence>
<dbReference type="InterPro" id="IPR050935">
    <property type="entry name" value="Bromo_chromatin_reader"/>
</dbReference>
<reference evidence="4" key="1">
    <citation type="journal article" date="2008" name="Nature">
        <title>The amphioxus genome and the evolution of the chordate karyotype.</title>
        <authorList>
            <consortium name="US DOE Joint Genome Institute (JGI-PGF)"/>
            <person name="Putnam N.H."/>
            <person name="Butts T."/>
            <person name="Ferrier D.E.K."/>
            <person name="Furlong R.F."/>
            <person name="Hellsten U."/>
            <person name="Kawashima T."/>
            <person name="Robinson-Rechavi M."/>
            <person name="Shoguchi E."/>
            <person name="Terry A."/>
            <person name="Yu J.-K."/>
            <person name="Benito-Gutierrez E.L."/>
            <person name="Dubchak I."/>
            <person name="Garcia-Fernandez J."/>
            <person name="Gibson-Brown J.J."/>
            <person name="Grigoriev I.V."/>
            <person name="Horton A.C."/>
            <person name="de Jong P.J."/>
            <person name="Jurka J."/>
            <person name="Kapitonov V.V."/>
            <person name="Kohara Y."/>
            <person name="Kuroki Y."/>
            <person name="Lindquist E."/>
            <person name="Lucas S."/>
            <person name="Osoegawa K."/>
            <person name="Pennacchio L.A."/>
            <person name="Salamov A.A."/>
            <person name="Satou Y."/>
            <person name="Sauka-Spengler T."/>
            <person name="Schmutz J."/>
            <person name="Shin-I T."/>
            <person name="Toyoda A."/>
            <person name="Bronner-Fraser M."/>
            <person name="Fujiyama A."/>
            <person name="Holland L.Z."/>
            <person name="Holland P.W.H."/>
            <person name="Satoh N."/>
            <person name="Rokhsar D.S."/>
        </authorList>
    </citation>
    <scope>NUCLEOTIDE SEQUENCE [LARGE SCALE GENOMIC DNA]</scope>
    <source>
        <strain evidence="4">S238N-H82</strain>
        <tissue evidence="4">Testes</tissue>
    </source>
</reference>
<sequence>MDGKSHPAWQNFQQPAHNIQSGWFPVQATFLLPQPVLKPILQRYHTLLSDDFVPSVLDLEYMYTYTMQDRLDHLSHSAGETDNIGDGSVNGMNSPTGAGKRVRRPSIMYAEGYETSESKQAPKKPGRMTNQLQYLLKVVMKAVWKHNFAWPFHEPVDWVKLNIPKSKAQTTTAPAYESEDEDLCKPMTYDEKRQLSLDINKLPGDKLGRVVHIIQSREPSLRDSNPDEIEIDFETLKPSTLRELERYVMSCLRKKPRKPYAKRPQGKTKEEVTKQKKEELERRLQDVSGQLSSAKSKVAKKEKEAAANAEAGGPSRLSASSSSSSDSDSSSTSSGSSSSDSSDSESGPTPKKQRTNSGKENKSKKSSSSKEKSQGAPGPVVAPLPPVPQVSALVPPIVLPQVQPPPPPLPVQQHPAPQQHQHQPVPVQQPVAPGSTNGVSHPKSQPDGASKPDPVGNPATPPPTSAAQSTPQQKKDFKARNVNPWAKLASQSARPSVNKSTAANSFEMFRKQAREKEERAKMLRQQEEHRQQQREQAERERQRQERERLREREEEEMLERARLERARRSQEAARRQQSEERRQQDEEQRQKEDDQERLENERQKMAAQRERERRKEQERRRREAMAGGIDMNQQHDIMASFEEMM</sequence>
<accession>C3ZPB3</accession>
<dbReference type="Gene3D" id="1.20.920.10">
    <property type="entry name" value="Bromodomain-like"/>
    <property type="match status" value="1"/>
</dbReference>
<dbReference type="InterPro" id="IPR027353">
    <property type="entry name" value="NET_dom"/>
</dbReference>
<feature type="compositionally biased region" description="Basic residues" evidence="2">
    <location>
        <begin position="255"/>
        <end position="266"/>
    </location>
</feature>
<dbReference type="InterPro" id="IPR038336">
    <property type="entry name" value="NET_sf"/>
</dbReference>
<evidence type="ECO:0000259" key="3">
    <source>
        <dbReference type="PROSITE" id="PS51525"/>
    </source>
</evidence>
<feature type="compositionally biased region" description="Basic and acidic residues" evidence="2">
    <location>
        <begin position="357"/>
        <end position="373"/>
    </location>
</feature>
<dbReference type="Gene3D" id="1.20.1270.220">
    <property type="match status" value="1"/>
</dbReference>
<evidence type="ECO:0000256" key="2">
    <source>
        <dbReference type="SAM" id="MobiDB-lite"/>
    </source>
</evidence>
<name>C3ZPB3_BRAFL</name>
<proteinExistence type="predicted"/>
<dbReference type="eggNOG" id="KOG1474">
    <property type="taxonomic scope" value="Eukaryota"/>
</dbReference>
<dbReference type="SUPFAM" id="SSF47370">
    <property type="entry name" value="Bromodomain"/>
    <property type="match status" value="1"/>
</dbReference>
<feature type="region of interest" description="Disordered" evidence="2">
    <location>
        <begin position="255"/>
        <end position="634"/>
    </location>
</feature>
<dbReference type="GO" id="GO:0010468">
    <property type="term" value="P:regulation of gene expression"/>
    <property type="evidence" value="ECO:0007669"/>
    <property type="project" value="UniProtKB-ARBA"/>
</dbReference>
<keyword evidence="1" id="KW-0103">Bromodomain</keyword>
<protein>
    <recommendedName>
        <fullName evidence="3">NET domain-containing protein</fullName>
    </recommendedName>
</protein>
<feature type="compositionally biased region" description="Low complexity" evidence="2">
    <location>
        <begin position="318"/>
        <end position="346"/>
    </location>
</feature>
<feature type="domain" description="NET" evidence="3">
    <location>
        <begin position="177"/>
        <end position="259"/>
    </location>
</feature>
<feature type="compositionally biased region" description="Polar residues" evidence="2">
    <location>
        <begin position="489"/>
        <end position="504"/>
    </location>
</feature>
<dbReference type="PROSITE" id="PS51525">
    <property type="entry name" value="NET"/>
    <property type="match status" value="1"/>
</dbReference>
<dbReference type="PANTHER" id="PTHR22880:SF225">
    <property type="entry name" value="BROMODOMAIN-CONTAINING PROTEIN BET-1-RELATED"/>
    <property type="match status" value="1"/>
</dbReference>
<feature type="compositionally biased region" description="Basic and acidic residues" evidence="2">
    <location>
        <begin position="508"/>
        <end position="624"/>
    </location>
</feature>
<dbReference type="Pfam" id="PF17105">
    <property type="entry name" value="BRD4_CDT"/>
    <property type="match status" value="1"/>
</dbReference>
<feature type="compositionally biased region" description="Basic and acidic residues" evidence="2">
    <location>
        <begin position="267"/>
        <end position="285"/>
    </location>
</feature>
<feature type="compositionally biased region" description="Polar residues" evidence="2">
    <location>
        <begin position="434"/>
        <end position="443"/>
    </location>
</feature>
<feature type="compositionally biased region" description="Low complexity" evidence="2">
    <location>
        <begin position="389"/>
        <end position="401"/>
    </location>
</feature>
<evidence type="ECO:0000313" key="4">
    <source>
        <dbReference type="EMBL" id="EEN45610.1"/>
    </source>
</evidence>
<dbReference type="PANTHER" id="PTHR22880">
    <property type="entry name" value="FALZ-RELATED BROMODOMAIN-CONTAINING PROTEINS"/>
    <property type="match status" value="1"/>
</dbReference>
<dbReference type="FunFam" id="1.20.1270.220:FF:000001">
    <property type="entry name" value="bromodomain-containing protein 2 isoform X1"/>
    <property type="match status" value="1"/>
</dbReference>
<dbReference type="InParanoid" id="C3ZPB3"/>